<dbReference type="SUPFAM" id="SSF55021">
    <property type="entry name" value="ACT-like"/>
    <property type="match status" value="1"/>
</dbReference>
<dbReference type="CDD" id="cd02116">
    <property type="entry name" value="ACT"/>
    <property type="match status" value="1"/>
</dbReference>
<accession>A0A6J4P4X3</accession>
<gene>
    <name evidence="1" type="ORF">AVDCRST_MAG35-1183</name>
</gene>
<name>A0A6J4P4X3_9ACTN</name>
<dbReference type="EMBL" id="CADCUY010000243">
    <property type="protein sequence ID" value="CAA9406403.1"/>
    <property type="molecule type" value="Genomic_DNA"/>
</dbReference>
<evidence type="ECO:0000313" key="1">
    <source>
        <dbReference type="EMBL" id="CAA9406403.1"/>
    </source>
</evidence>
<reference evidence="1" key="1">
    <citation type="submission" date="2020-02" db="EMBL/GenBank/DDBJ databases">
        <authorList>
            <person name="Meier V. D."/>
        </authorList>
    </citation>
    <scope>NUCLEOTIDE SEQUENCE</scope>
    <source>
        <strain evidence="1">AVDCRST_MAG35</strain>
    </source>
</reference>
<feature type="non-terminal residue" evidence="1">
    <location>
        <position position="1"/>
    </location>
</feature>
<protein>
    <recommendedName>
        <fullName evidence="2">Prephenate dehydrogenase</fullName>
    </recommendedName>
</protein>
<organism evidence="1">
    <name type="scientific">uncultured Quadrisphaera sp</name>
    <dbReference type="NCBI Taxonomy" id="904978"/>
    <lineage>
        <taxon>Bacteria</taxon>
        <taxon>Bacillati</taxon>
        <taxon>Actinomycetota</taxon>
        <taxon>Actinomycetes</taxon>
        <taxon>Kineosporiales</taxon>
        <taxon>Kineosporiaceae</taxon>
        <taxon>Quadrisphaera</taxon>
        <taxon>environmental samples</taxon>
    </lineage>
</organism>
<evidence type="ECO:0008006" key="2">
    <source>
        <dbReference type="Google" id="ProtNLM"/>
    </source>
</evidence>
<proteinExistence type="predicted"/>
<sequence length="69" mass="7275">SVTVLVDDRPGELARLFADIAAAGVNLEELRLDHSPARALGLAEVFVLPAARTTLVEQLGALGWSVHEG</sequence>
<dbReference type="Gene3D" id="3.30.70.260">
    <property type="match status" value="1"/>
</dbReference>
<dbReference type="InterPro" id="IPR045865">
    <property type="entry name" value="ACT-like_dom_sf"/>
</dbReference>
<dbReference type="AlphaFoldDB" id="A0A6J4P4X3"/>